<feature type="domain" description="Response regulatory" evidence="5">
    <location>
        <begin position="124"/>
        <end position="239"/>
    </location>
</feature>
<dbReference type="PANTHER" id="PTHR44591:SF3">
    <property type="entry name" value="RESPONSE REGULATORY DOMAIN-CONTAINING PROTEIN"/>
    <property type="match status" value="1"/>
</dbReference>
<dbReference type="SMART" id="SM00448">
    <property type="entry name" value="REC"/>
    <property type="match status" value="1"/>
</dbReference>
<protein>
    <recommendedName>
        <fullName evidence="1">Stage 0 sporulation protein A homolog</fullName>
    </recommendedName>
</protein>
<evidence type="ECO:0000256" key="2">
    <source>
        <dbReference type="ARBA" id="ARBA00022553"/>
    </source>
</evidence>
<evidence type="ECO:0000259" key="5">
    <source>
        <dbReference type="PROSITE" id="PS50110"/>
    </source>
</evidence>
<dbReference type="PANTHER" id="PTHR44591">
    <property type="entry name" value="STRESS RESPONSE REGULATOR PROTEIN 1"/>
    <property type="match status" value="1"/>
</dbReference>
<feature type="modified residue" description="4-aspartylphosphate" evidence="4">
    <location>
        <position position="172"/>
    </location>
</feature>
<dbReference type="InterPro" id="IPR001789">
    <property type="entry name" value="Sig_transdc_resp-reg_receiver"/>
</dbReference>
<accession>A0A1G6A460</accession>
<gene>
    <name evidence="6" type="ORF">SAMN02910417_00241</name>
</gene>
<dbReference type="InterPro" id="IPR050595">
    <property type="entry name" value="Bact_response_regulator"/>
</dbReference>
<keyword evidence="7" id="KW-1185">Reference proteome</keyword>
<dbReference type="Pfam" id="PF00072">
    <property type="entry name" value="Response_reg"/>
    <property type="match status" value="1"/>
</dbReference>
<reference evidence="6 7" key="1">
    <citation type="submission" date="2016-10" db="EMBL/GenBank/DDBJ databases">
        <authorList>
            <person name="de Groot N.N."/>
        </authorList>
    </citation>
    <scope>NUCLEOTIDE SEQUENCE [LARGE SCALE GENOMIC DNA]</scope>
    <source>
        <strain evidence="6 7">DSM 3217</strain>
    </source>
</reference>
<sequence length="245" mass="28272">MLFVGDNNSFMAKAILTGLEDAAYDITTCSFLPGEVEKVKEYPHLCIVCIKELNDNIIRVLNHLLQEKQRWVFELYLIGSSHDLEQLYLTIPKESFSHVLVRPINVDELVAMLEQESEQERLRKILIVDDDTTMLRAMRSLLADDYLPHIVNNGEDALTFLQNIKVDLVLLDFAMPEMSGPEVLERMKRDPKLMHIPVMFLTAKGDKESVLTAAMLKPEKYILKTMPAEEILQTIKNYFKEKEMK</sequence>
<keyword evidence="2 4" id="KW-0597">Phosphoprotein</keyword>
<dbReference type="GO" id="GO:0000160">
    <property type="term" value="P:phosphorelay signal transduction system"/>
    <property type="evidence" value="ECO:0007669"/>
    <property type="project" value="InterPro"/>
</dbReference>
<dbReference type="EMBL" id="FMXR01000004">
    <property type="protein sequence ID" value="SDB03209.1"/>
    <property type="molecule type" value="Genomic_DNA"/>
</dbReference>
<evidence type="ECO:0000256" key="4">
    <source>
        <dbReference type="PROSITE-ProRule" id="PRU00169"/>
    </source>
</evidence>
<name>A0A1G6A460_EUBOX</name>
<comment type="function">
    <text evidence="3">May play the central regulatory role in sporulation. It may be an element of the effector pathway responsible for the activation of sporulation genes in response to nutritional stress. Spo0A may act in concert with spo0H (a sigma factor) to control the expression of some genes that are critical to the sporulation process.</text>
</comment>
<dbReference type="PROSITE" id="PS50110">
    <property type="entry name" value="RESPONSE_REGULATORY"/>
    <property type="match status" value="1"/>
</dbReference>
<evidence type="ECO:0000256" key="3">
    <source>
        <dbReference type="ARBA" id="ARBA00024867"/>
    </source>
</evidence>
<dbReference type="SUPFAM" id="SSF52172">
    <property type="entry name" value="CheY-like"/>
    <property type="match status" value="1"/>
</dbReference>
<organism evidence="6 7">
    <name type="scientific">Eubacterium oxidoreducens</name>
    <dbReference type="NCBI Taxonomy" id="1732"/>
    <lineage>
        <taxon>Bacteria</taxon>
        <taxon>Bacillati</taxon>
        <taxon>Bacillota</taxon>
        <taxon>Clostridia</taxon>
        <taxon>Eubacteriales</taxon>
        <taxon>Eubacteriaceae</taxon>
        <taxon>Eubacterium</taxon>
    </lineage>
</organism>
<dbReference type="STRING" id="1732.SAMN02910417_00241"/>
<evidence type="ECO:0000313" key="7">
    <source>
        <dbReference type="Proteomes" id="UP000199228"/>
    </source>
</evidence>
<evidence type="ECO:0000313" key="6">
    <source>
        <dbReference type="EMBL" id="SDB03209.1"/>
    </source>
</evidence>
<dbReference type="CDD" id="cd00156">
    <property type="entry name" value="REC"/>
    <property type="match status" value="1"/>
</dbReference>
<evidence type="ECO:0000256" key="1">
    <source>
        <dbReference type="ARBA" id="ARBA00018672"/>
    </source>
</evidence>
<dbReference type="Proteomes" id="UP000199228">
    <property type="component" value="Unassembled WGS sequence"/>
</dbReference>
<dbReference type="Gene3D" id="3.40.50.2300">
    <property type="match status" value="1"/>
</dbReference>
<dbReference type="AlphaFoldDB" id="A0A1G6A460"/>
<proteinExistence type="predicted"/>
<dbReference type="InterPro" id="IPR011006">
    <property type="entry name" value="CheY-like_superfamily"/>
</dbReference>